<dbReference type="AlphaFoldDB" id="L1J513"/>
<protein>
    <submittedName>
        <fullName evidence="1 2">Uncharacterized protein</fullName>
    </submittedName>
</protein>
<keyword evidence="3" id="KW-1185">Reference proteome</keyword>
<dbReference type="EMBL" id="JH993009">
    <property type="protein sequence ID" value="EKX43623.1"/>
    <property type="molecule type" value="Genomic_DNA"/>
</dbReference>
<dbReference type="GeneID" id="17300202"/>
<dbReference type="PaxDb" id="55529-EKX43623"/>
<organism evidence="1">
    <name type="scientific">Guillardia theta (strain CCMP2712)</name>
    <name type="common">Cryptophyte</name>
    <dbReference type="NCBI Taxonomy" id="905079"/>
    <lineage>
        <taxon>Eukaryota</taxon>
        <taxon>Cryptophyceae</taxon>
        <taxon>Pyrenomonadales</taxon>
        <taxon>Geminigeraceae</taxon>
        <taxon>Guillardia</taxon>
    </lineage>
</organism>
<evidence type="ECO:0000313" key="3">
    <source>
        <dbReference type="Proteomes" id="UP000011087"/>
    </source>
</evidence>
<gene>
    <name evidence="1" type="ORF">GUITHDRAFT_140379</name>
</gene>
<proteinExistence type="predicted"/>
<dbReference type="KEGG" id="gtt:GUITHDRAFT_140379"/>
<sequence length="112" mass="12023">MHYCHPFTLIDSPCEFHGDCPSSPTSDSLSASSCGDDEADLLSDCLGLLPVTSPPLKAAASSDLKPCHLSADTLSPSEYRRRQLRALAHCIELLSQEDRPVVVGATGEEIRL</sequence>
<name>L1J513_GUITC</name>
<dbReference type="RefSeq" id="XP_005830603.1">
    <property type="nucleotide sequence ID" value="XM_005830546.1"/>
</dbReference>
<evidence type="ECO:0000313" key="2">
    <source>
        <dbReference type="EnsemblProtists" id="EKX43623"/>
    </source>
</evidence>
<dbReference type="EnsemblProtists" id="EKX43623">
    <property type="protein sequence ID" value="EKX43623"/>
    <property type="gene ID" value="GUITHDRAFT_140379"/>
</dbReference>
<reference evidence="3" key="2">
    <citation type="submission" date="2012-11" db="EMBL/GenBank/DDBJ databases">
        <authorList>
            <person name="Kuo A."/>
            <person name="Curtis B.A."/>
            <person name="Tanifuji G."/>
            <person name="Burki F."/>
            <person name="Gruber A."/>
            <person name="Irimia M."/>
            <person name="Maruyama S."/>
            <person name="Arias M.C."/>
            <person name="Ball S.G."/>
            <person name="Gile G.H."/>
            <person name="Hirakawa Y."/>
            <person name="Hopkins J.F."/>
            <person name="Rensing S.A."/>
            <person name="Schmutz J."/>
            <person name="Symeonidi A."/>
            <person name="Elias M."/>
            <person name="Eveleigh R.J."/>
            <person name="Herman E.K."/>
            <person name="Klute M.J."/>
            <person name="Nakayama T."/>
            <person name="Obornik M."/>
            <person name="Reyes-Prieto A."/>
            <person name="Armbrust E.V."/>
            <person name="Aves S.J."/>
            <person name="Beiko R.G."/>
            <person name="Coutinho P."/>
            <person name="Dacks J.B."/>
            <person name="Durnford D.G."/>
            <person name="Fast N.M."/>
            <person name="Green B.R."/>
            <person name="Grisdale C."/>
            <person name="Hempe F."/>
            <person name="Henrissat B."/>
            <person name="Hoppner M.P."/>
            <person name="Ishida K.-I."/>
            <person name="Kim E."/>
            <person name="Koreny L."/>
            <person name="Kroth P.G."/>
            <person name="Liu Y."/>
            <person name="Malik S.-B."/>
            <person name="Maier U.G."/>
            <person name="McRose D."/>
            <person name="Mock T."/>
            <person name="Neilson J.A."/>
            <person name="Onodera N.T."/>
            <person name="Poole A.M."/>
            <person name="Pritham E.J."/>
            <person name="Richards T.A."/>
            <person name="Rocap G."/>
            <person name="Roy S.W."/>
            <person name="Sarai C."/>
            <person name="Schaack S."/>
            <person name="Shirato S."/>
            <person name="Slamovits C.H."/>
            <person name="Spencer D.F."/>
            <person name="Suzuki S."/>
            <person name="Worden A.Z."/>
            <person name="Zauner S."/>
            <person name="Barry K."/>
            <person name="Bell C."/>
            <person name="Bharti A.K."/>
            <person name="Crow J.A."/>
            <person name="Grimwood J."/>
            <person name="Kramer R."/>
            <person name="Lindquist E."/>
            <person name="Lucas S."/>
            <person name="Salamov A."/>
            <person name="McFadden G.I."/>
            <person name="Lane C.E."/>
            <person name="Keeling P.J."/>
            <person name="Gray M.W."/>
            <person name="Grigoriev I.V."/>
            <person name="Archibald J.M."/>
        </authorList>
    </citation>
    <scope>NUCLEOTIDE SEQUENCE</scope>
    <source>
        <strain evidence="3">CCMP2712</strain>
    </source>
</reference>
<evidence type="ECO:0000313" key="1">
    <source>
        <dbReference type="EMBL" id="EKX43623.1"/>
    </source>
</evidence>
<reference evidence="1 3" key="1">
    <citation type="journal article" date="2012" name="Nature">
        <title>Algal genomes reveal evolutionary mosaicism and the fate of nucleomorphs.</title>
        <authorList>
            <consortium name="DOE Joint Genome Institute"/>
            <person name="Curtis B.A."/>
            <person name="Tanifuji G."/>
            <person name="Burki F."/>
            <person name="Gruber A."/>
            <person name="Irimia M."/>
            <person name="Maruyama S."/>
            <person name="Arias M.C."/>
            <person name="Ball S.G."/>
            <person name="Gile G.H."/>
            <person name="Hirakawa Y."/>
            <person name="Hopkins J.F."/>
            <person name="Kuo A."/>
            <person name="Rensing S.A."/>
            <person name="Schmutz J."/>
            <person name="Symeonidi A."/>
            <person name="Elias M."/>
            <person name="Eveleigh R.J."/>
            <person name="Herman E.K."/>
            <person name="Klute M.J."/>
            <person name="Nakayama T."/>
            <person name="Obornik M."/>
            <person name="Reyes-Prieto A."/>
            <person name="Armbrust E.V."/>
            <person name="Aves S.J."/>
            <person name="Beiko R.G."/>
            <person name="Coutinho P."/>
            <person name="Dacks J.B."/>
            <person name="Durnford D.G."/>
            <person name="Fast N.M."/>
            <person name="Green B.R."/>
            <person name="Grisdale C.J."/>
            <person name="Hempel F."/>
            <person name="Henrissat B."/>
            <person name="Hoppner M.P."/>
            <person name="Ishida K."/>
            <person name="Kim E."/>
            <person name="Koreny L."/>
            <person name="Kroth P.G."/>
            <person name="Liu Y."/>
            <person name="Malik S.B."/>
            <person name="Maier U.G."/>
            <person name="McRose D."/>
            <person name="Mock T."/>
            <person name="Neilson J.A."/>
            <person name="Onodera N.T."/>
            <person name="Poole A.M."/>
            <person name="Pritham E.J."/>
            <person name="Richards T.A."/>
            <person name="Rocap G."/>
            <person name="Roy S.W."/>
            <person name="Sarai C."/>
            <person name="Schaack S."/>
            <person name="Shirato S."/>
            <person name="Slamovits C.H."/>
            <person name="Spencer D.F."/>
            <person name="Suzuki S."/>
            <person name="Worden A.Z."/>
            <person name="Zauner S."/>
            <person name="Barry K."/>
            <person name="Bell C."/>
            <person name="Bharti A.K."/>
            <person name="Crow J.A."/>
            <person name="Grimwood J."/>
            <person name="Kramer R."/>
            <person name="Lindquist E."/>
            <person name="Lucas S."/>
            <person name="Salamov A."/>
            <person name="McFadden G.I."/>
            <person name="Lane C.E."/>
            <person name="Keeling P.J."/>
            <person name="Gray M.W."/>
            <person name="Grigoriev I.V."/>
            <person name="Archibald J.M."/>
        </authorList>
    </citation>
    <scope>NUCLEOTIDE SEQUENCE</scope>
    <source>
        <strain evidence="1 3">CCMP2712</strain>
    </source>
</reference>
<accession>L1J513</accession>
<reference evidence="2" key="3">
    <citation type="submission" date="2015-06" db="UniProtKB">
        <authorList>
            <consortium name="EnsemblProtists"/>
        </authorList>
    </citation>
    <scope>IDENTIFICATION</scope>
</reference>
<dbReference type="Proteomes" id="UP000011087">
    <property type="component" value="Unassembled WGS sequence"/>
</dbReference>
<dbReference type="HOGENOM" id="CLU_2150680_0_0_1"/>